<dbReference type="Pfam" id="PF13545">
    <property type="entry name" value="HTH_Crp_2"/>
    <property type="match status" value="1"/>
</dbReference>
<dbReference type="InterPro" id="IPR036388">
    <property type="entry name" value="WH-like_DNA-bd_sf"/>
</dbReference>
<dbReference type="FunFam" id="1.10.10.10:FF:000028">
    <property type="entry name" value="Fumarate/nitrate reduction transcriptional regulator Fnr"/>
    <property type="match status" value="1"/>
</dbReference>
<feature type="non-terminal residue" evidence="4">
    <location>
        <position position="243"/>
    </location>
</feature>
<dbReference type="InterPro" id="IPR014710">
    <property type="entry name" value="RmlC-like_jellyroll"/>
</dbReference>
<dbReference type="PROSITE" id="PS50042">
    <property type="entry name" value="CNMP_BINDING_3"/>
    <property type="match status" value="1"/>
</dbReference>
<dbReference type="InterPro" id="IPR000595">
    <property type="entry name" value="cNMP-bd_dom"/>
</dbReference>
<gene>
    <name evidence="4" type="ORF">CTOB1V02_LOCUS16758</name>
</gene>
<dbReference type="SMART" id="SM00419">
    <property type="entry name" value="HTH_CRP"/>
    <property type="match status" value="1"/>
</dbReference>
<dbReference type="InterPro" id="IPR036390">
    <property type="entry name" value="WH_DNA-bd_sf"/>
</dbReference>
<evidence type="ECO:0000256" key="2">
    <source>
        <dbReference type="ARBA" id="ARBA00023125"/>
    </source>
</evidence>
<dbReference type="PROSITE" id="PS51063">
    <property type="entry name" value="HTH_CRP_2"/>
    <property type="match status" value="1"/>
</dbReference>
<keyword evidence="1" id="KW-0805">Transcription regulation</keyword>
<dbReference type="InterPro" id="IPR018490">
    <property type="entry name" value="cNMP-bd_dom_sf"/>
</dbReference>
<accession>A0A7R8WVF4</accession>
<protein>
    <submittedName>
        <fullName evidence="4">Uncharacterized protein</fullName>
    </submittedName>
</protein>
<dbReference type="PANTHER" id="PTHR24567">
    <property type="entry name" value="CRP FAMILY TRANSCRIPTIONAL REGULATORY PROTEIN"/>
    <property type="match status" value="1"/>
</dbReference>
<organism evidence="4">
    <name type="scientific">Cyprideis torosa</name>
    <dbReference type="NCBI Taxonomy" id="163714"/>
    <lineage>
        <taxon>Eukaryota</taxon>
        <taxon>Metazoa</taxon>
        <taxon>Ecdysozoa</taxon>
        <taxon>Arthropoda</taxon>
        <taxon>Crustacea</taxon>
        <taxon>Oligostraca</taxon>
        <taxon>Ostracoda</taxon>
        <taxon>Podocopa</taxon>
        <taxon>Podocopida</taxon>
        <taxon>Cytherocopina</taxon>
        <taxon>Cytheroidea</taxon>
        <taxon>Cytherideidae</taxon>
        <taxon>Cyprideis</taxon>
    </lineage>
</organism>
<dbReference type="SMART" id="SM00100">
    <property type="entry name" value="cNMP"/>
    <property type="match status" value="1"/>
</dbReference>
<dbReference type="PRINTS" id="PR00034">
    <property type="entry name" value="HTHCRP"/>
</dbReference>
<dbReference type="CDD" id="cd00092">
    <property type="entry name" value="HTH_CRP"/>
    <property type="match status" value="1"/>
</dbReference>
<evidence type="ECO:0000256" key="1">
    <source>
        <dbReference type="ARBA" id="ARBA00023015"/>
    </source>
</evidence>
<dbReference type="Pfam" id="PF00027">
    <property type="entry name" value="cNMP_binding"/>
    <property type="match status" value="1"/>
</dbReference>
<dbReference type="OrthoDB" id="8364918at2759"/>
<dbReference type="EMBL" id="OB712170">
    <property type="protein sequence ID" value="CAD7238943.1"/>
    <property type="molecule type" value="Genomic_DNA"/>
</dbReference>
<dbReference type="InterPro" id="IPR050397">
    <property type="entry name" value="Env_Response_Regulators"/>
</dbReference>
<proteinExistence type="predicted"/>
<dbReference type="NCBIfam" id="NF008365">
    <property type="entry name" value="PRK11161.1"/>
    <property type="match status" value="1"/>
</dbReference>
<sequence length="243" mass="26912">MSRQATAPLIHLDKLKVSCSTCSLSALCLPYGMDKNELEHLDEIIAHKPTLERGEAHYHAGDAHQALYAVRSGSFKTVMTTADGAEQITGFYLPGEILGLDGLGDGKHRCSAIALETASLCALNTEDFDEVWSQLPALRNQLLRLIGEEITHDHDKLLALGQLKGEERIATFLLSLGNRLHKRGFSSTQFNLPMTRHDLANYLGLAVETLSRMLSHMQEEGIISVKRRSVEILDDARIRTMAH</sequence>
<dbReference type="InterPro" id="IPR012318">
    <property type="entry name" value="HTH_CRP"/>
</dbReference>
<name>A0A7R8WVF4_9CRUS</name>
<dbReference type="AlphaFoldDB" id="A0A7R8WVF4"/>
<dbReference type="SUPFAM" id="SSF46785">
    <property type="entry name" value="Winged helix' DNA-binding domain"/>
    <property type="match status" value="1"/>
</dbReference>
<evidence type="ECO:0000256" key="3">
    <source>
        <dbReference type="ARBA" id="ARBA00023163"/>
    </source>
</evidence>
<dbReference type="GO" id="GO:0003700">
    <property type="term" value="F:DNA-binding transcription factor activity"/>
    <property type="evidence" value="ECO:0007669"/>
    <property type="project" value="InterPro"/>
</dbReference>
<dbReference type="CDD" id="cd00038">
    <property type="entry name" value="CAP_ED"/>
    <property type="match status" value="1"/>
</dbReference>
<dbReference type="PANTHER" id="PTHR24567:SF75">
    <property type="entry name" value="FUMARATE AND NITRATE REDUCTION REGULATORY PROTEIN"/>
    <property type="match status" value="1"/>
</dbReference>
<dbReference type="SUPFAM" id="SSF51206">
    <property type="entry name" value="cAMP-binding domain-like"/>
    <property type="match status" value="1"/>
</dbReference>
<dbReference type="Gene3D" id="2.60.120.10">
    <property type="entry name" value="Jelly Rolls"/>
    <property type="match status" value="1"/>
</dbReference>
<dbReference type="GO" id="GO:0003677">
    <property type="term" value="F:DNA binding"/>
    <property type="evidence" value="ECO:0007669"/>
    <property type="project" value="UniProtKB-KW"/>
</dbReference>
<reference evidence="4" key="1">
    <citation type="submission" date="2020-11" db="EMBL/GenBank/DDBJ databases">
        <authorList>
            <person name="Tran Van P."/>
        </authorList>
    </citation>
    <scope>NUCLEOTIDE SEQUENCE</scope>
</reference>
<dbReference type="Gene3D" id="1.10.10.10">
    <property type="entry name" value="Winged helix-like DNA-binding domain superfamily/Winged helix DNA-binding domain"/>
    <property type="match status" value="1"/>
</dbReference>
<keyword evidence="2" id="KW-0238">DNA-binding</keyword>
<dbReference type="PROSITE" id="PS00042">
    <property type="entry name" value="HTH_CRP_1"/>
    <property type="match status" value="1"/>
</dbReference>
<dbReference type="GO" id="GO:0005829">
    <property type="term" value="C:cytosol"/>
    <property type="evidence" value="ECO:0007669"/>
    <property type="project" value="TreeGrafter"/>
</dbReference>
<keyword evidence="3" id="KW-0804">Transcription</keyword>
<evidence type="ECO:0000313" key="4">
    <source>
        <dbReference type="EMBL" id="CAD7238943.1"/>
    </source>
</evidence>
<dbReference type="InterPro" id="IPR018335">
    <property type="entry name" value="Tscrpt_reg_HTH_Crp-type_CS"/>
</dbReference>